<evidence type="ECO:0000256" key="1">
    <source>
        <dbReference type="SAM" id="SignalP"/>
    </source>
</evidence>
<name>A0A4R0NZ01_9SPHI</name>
<dbReference type="EMBL" id="SJSN01000013">
    <property type="protein sequence ID" value="TCD05594.1"/>
    <property type="molecule type" value="Genomic_DNA"/>
</dbReference>
<dbReference type="RefSeq" id="WP_131560655.1">
    <property type="nucleotide sequence ID" value="NZ_SJSN01000013.1"/>
</dbReference>
<comment type="caution">
    <text evidence="2">The sequence shown here is derived from an EMBL/GenBank/DDBJ whole genome shotgun (WGS) entry which is preliminary data.</text>
</comment>
<protein>
    <submittedName>
        <fullName evidence="2">Uncharacterized protein</fullName>
    </submittedName>
</protein>
<sequence length="282" mass="30757">MKKIYLLILSTIIALGSFAQGTQAGKLDVLQKTNGEELKGKIIRITDSDVSFVYSGETAEYVIKKSDITKITHSSGRVENISQQTQPAQERQKDPVTMTATPADHHNKIAILPFTFLMDNQPGAATIGLKAQQDAFGLLSQHSAGYTILDPRTTNATLIQAGATPDKMMGFTMKNICDILGVEYIIDGTVTQAKGYMTSSSSSSDNTTIKRDDSDKIKAASGYTIANSNAVQRFDVGVSLQIYMDNNASIYNESHKAFLSNTDGSYSGPLEYLLKRCPLYRK</sequence>
<dbReference type="OrthoDB" id="669636at2"/>
<feature type="signal peptide" evidence="1">
    <location>
        <begin position="1"/>
        <end position="19"/>
    </location>
</feature>
<dbReference type="Proteomes" id="UP000291485">
    <property type="component" value="Unassembled WGS sequence"/>
</dbReference>
<feature type="chain" id="PRO_5020394445" evidence="1">
    <location>
        <begin position="20"/>
        <end position="282"/>
    </location>
</feature>
<evidence type="ECO:0000313" key="3">
    <source>
        <dbReference type="Proteomes" id="UP000291485"/>
    </source>
</evidence>
<organism evidence="2 3">
    <name type="scientific">Pedobacter frigidisoli</name>
    <dbReference type="NCBI Taxonomy" id="2530455"/>
    <lineage>
        <taxon>Bacteria</taxon>
        <taxon>Pseudomonadati</taxon>
        <taxon>Bacteroidota</taxon>
        <taxon>Sphingobacteriia</taxon>
        <taxon>Sphingobacteriales</taxon>
        <taxon>Sphingobacteriaceae</taxon>
        <taxon>Pedobacter</taxon>
    </lineage>
</organism>
<proteinExistence type="predicted"/>
<dbReference type="Gene3D" id="3.40.50.10610">
    <property type="entry name" value="ABC-type transport auxiliary lipoprotein component"/>
    <property type="match status" value="1"/>
</dbReference>
<evidence type="ECO:0000313" key="2">
    <source>
        <dbReference type="EMBL" id="TCD05594.1"/>
    </source>
</evidence>
<keyword evidence="3" id="KW-1185">Reference proteome</keyword>
<gene>
    <name evidence="2" type="ORF">EZ449_16005</name>
</gene>
<keyword evidence="1" id="KW-0732">Signal</keyword>
<reference evidence="2 3" key="1">
    <citation type="submission" date="2019-02" db="EMBL/GenBank/DDBJ databases">
        <title>Pedobacter sp. RP-3-11 sp. nov., isolated from Arctic soil.</title>
        <authorList>
            <person name="Dahal R.H."/>
        </authorList>
    </citation>
    <scope>NUCLEOTIDE SEQUENCE [LARGE SCALE GENOMIC DNA]</scope>
    <source>
        <strain evidence="2 3">RP-3-11</strain>
    </source>
</reference>
<accession>A0A4R0NZ01</accession>
<dbReference type="AlphaFoldDB" id="A0A4R0NZ01"/>